<evidence type="ECO:0000313" key="1">
    <source>
        <dbReference type="EMBL" id="CAH2245879.1"/>
    </source>
</evidence>
<dbReference type="AlphaFoldDB" id="A0A8S4S1Q2"/>
<protein>
    <submittedName>
        <fullName evidence="1">Jg27772 protein</fullName>
    </submittedName>
</protein>
<name>A0A8S4S1Q2_9NEOP</name>
<organism evidence="1 2">
    <name type="scientific">Pararge aegeria aegeria</name>
    <dbReference type="NCBI Taxonomy" id="348720"/>
    <lineage>
        <taxon>Eukaryota</taxon>
        <taxon>Metazoa</taxon>
        <taxon>Ecdysozoa</taxon>
        <taxon>Arthropoda</taxon>
        <taxon>Hexapoda</taxon>
        <taxon>Insecta</taxon>
        <taxon>Pterygota</taxon>
        <taxon>Neoptera</taxon>
        <taxon>Endopterygota</taxon>
        <taxon>Lepidoptera</taxon>
        <taxon>Glossata</taxon>
        <taxon>Ditrysia</taxon>
        <taxon>Papilionoidea</taxon>
        <taxon>Nymphalidae</taxon>
        <taxon>Satyrinae</taxon>
        <taxon>Satyrini</taxon>
        <taxon>Parargina</taxon>
        <taxon>Pararge</taxon>
    </lineage>
</organism>
<dbReference type="EMBL" id="CAKXAJ010025920">
    <property type="protein sequence ID" value="CAH2245879.1"/>
    <property type="molecule type" value="Genomic_DNA"/>
</dbReference>
<reference evidence="1" key="1">
    <citation type="submission" date="2022-03" db="EMBL/GenBank/DDBJ databases">
        <authorList>
            <person name="Lindestad O."/>
        </authorList>
    </citation>
    <scope>NUCLEOTIDE SEQUENCE</scope>
</reference>
<sequence>MSEVNYWSVEKENVPINLGVLKEVSDPRMRVKILYCESNVPYSQAGFKSEKTKKRWSSANTDLGDHIVEKKIVEFELNAALLAPLKETQ</sequence>
<proteinExistence type="predicted"/>
<evidence type="ECO:0000313" key="2">
    <source>
        <dbReference type="Proteomes" id="UP000838756"/>
    </source>
</evidence>
<keyword evidence="2" id="KW-1185">Reference proteome</keyword>
<dbReference type="Proteomes" id="UP000838756">
    <property type="component" value="Unassembled WGS sequence"/>
</dbReference>
<gene>
    <name evidence="1" type="primary">jg27772</name>
    <name evidence="1" type="ORF">PAEG_LOCUS21220</name>
</gene>
<accession>A0A8S4S1Q2</accession>
<comment type="caution">
    <text evidence="1">The sequence shown here is derived from an EMBL/GenBank/DDBJ whole genome shotgun (WGS) entry which is preliminary data.</text>
</comment>